<evidence type="ECO:0000259" key="1">
    <source>
        <dbReference type="SMART" id="SM01022"/>
    </source>
</evidence>
<dbReference type="PANTHER" id="PTHR39203">
    <property type="entry name" value="CYTOPLASMIC PROTEIN-RELATED"/>
    <property type="match status" value="1"/>
</dbReference>
<dbReference type="InterPro" id="IPR007374">
    <property type="entry name" value="ASCH_domain"/>
</dbReference>
<keyword evidence="3" id="KW-1185">Reference proteome</keyword>
<dbReference type="RefSeq" id="WP_092479987.1">
    <property type="nucleotide sequence ID" value="NZ_FOXW01000003.1"/>
</dbReference>
<reference evidence="2 3" key="1">
    <citation type="submission" date="2016-10" db="EMBL/GenBank/DDBJ databases">
        <authorList>
            <person name="de Groot N.N."/>
        </authorList>
    </citation>
    <scope>NUCLEOTIDE SEQUENCE [LARGE SCALE GENOMIC DNA]</scope>
    <source>
        <strain evidence="2 3">DSM 20581</strain>
    </source>
</reference>
<dbReference type="OrthoDB" id="9807542at2"/>
<dbReference type="STRING" id="82801.SAMN04488506_0930"/>
<gene>
    <name evidence="2" type="ORF">SAMN04488506_0930</name>
</gene>
<dbReference type="InterPro" id="IPR009326">
    <property type="entry name" value="DUF984"/>
</dbReference>
<dbReference type="CDD" id="cd06553">
    <property type="entry name" value="ASCH_Ef3133_like"/>
    <property type="match status" value="1"/>
</dbReference>
<name>A0A1I5WL24_9LACT</name>
<dbReference type="SMART" id="SM01022">
    <property type="entry name" value="ASCH"/>
    <property type="match status" value="1"/>
</dbReference>
<dbReference type="AlphaFoldDB" id="A0A1I5WL24"/>
<dbReference type="Pfam" id="PF04266">
    <property type="entry name" value="ASCH"/>
    <property type="match status" value="1"/>
</dbReference>
<feature type="domain" description="ASCH" evidence="1">
    <location>
        <begin position="25"/>
        <end position="145"/>
    </location>
</feature>
<protein>
    <submittedName>
        <fullName evidence="2">Uncharacterized protein YhfF</fullName>
    </submittedName>
</protein>
<dbReference type="SUPFAM" id="SSF88697">
    <property type="entry name" value="PUA domain-like"/>
    <property type="match status" value="1"/>
</dbReference>
<dbReference type="Proteomes" id="UP000199136">
    <property type="component" value="Unassembled WGS sequence"/>
</dbReference>
<dbReference type="EMBL" id="FOXW01000003">
    <property type="protein sequence ID" value="SFQ20066.1"/>
    <property type="molecule type" value="Genomic_DNA"/>
</dbReference>
<dbReference type="PANTHER" id="PTHR39203:SF1">
    <property type="entry name" value="CYTOPLASMIC PROTEIN"/>
    <property type="match status" value="1"/>
</dbReference>
<dbReference type="Gene3D" id="3.10.400.10">
    <property type="entry name" value="Sulfate adenylyltransferase"/>
    <property type="match status" value="1"/>
</dbReference>
<proteinExistence type="predicted"/>
<dbReference type="PIRSF" id="PIRSF021320">
    <property type="entry name" value="DUF984"/>
    <property type="match status" value="1"/>
</dbReference>
<organism evidence="2 3">
    <name type="scientific">Desemzia incerta</name>
    <dbReference type="NCBI Taxonomy" id="82801"/>
    <lineage>
        <taxon>Bacteria</taxon>
        <taxon>Bacillati</taxon>
        <taxon>Bacillota</taxon>
        <taxon>Bacilli</taxon>
        <taxon>Lactobacillales</taxon>
        <taxon>Carnobacteriaceae</taxon>
        <taxon>Desemzia</taxon>
    </lineage>
</organism>
<accession>A0A1I5WL24</accession>
<sequence length="147" mass="16999">MKATELWEQFIRDYPEQKNANYEAWSYGAYPDELAELTLQGVKTATTSGYELYEIEDEAIPQENELSIILDGNGNAVCIIKITNVYVTSFNKVSKDHAFKEGEGDRTLDYWRKVHIDFFSKEYANNNRVFDEEALVVCAEFEVVYKP</sequence>
<dbReference type="InterPro" id="IPR015947">
    <property type="entry name" value="PUA-like_sf"/>
</dbReference>
<evidence type="ECO:0000313" key="2">
    <source>
        <dbReference type="EMBL" id="SFQ20066.1"/>
    </source>
</evidence>
<evidence type="ECO:0000313" key="3">
    <source>
        <dbReference type="Proteomes" id="UP000199136"/>
    </source>
</evidence>